<evidence type="ECO:0000313" key="3">
    <source>
        <dbReference type="Proteomes" id="UP000523545"/>
    </source>
</evidence>
<dbReference type="EMBL" id="JACCHK010000001">
    <property type="protein sequence ID" value="NYH44761.1"/>
    <property type="molecule type" value="Genomic_DNA"/>
</dbReference>
<reference evidence="2 3" key="1">
    <citation type="submission" date="2020-07" db="EMBL/GenBank/DDBJ databases">
        <title>Sequencing the genomes of 1000 actinobacteria strains.</title>
        <authorList>
            <person name="Klenk H.-P."/>
        </authorList>
    </citation>
    <scope>NUCLEOTIDE SEQUENCE [LARGE SCALE GENOMIC DNA]</scope>
    <source>
        <strain evidence="2 3">DSM 45876</strain>
    </source>
</reference>
<evidence type="ECO:0000256" key="1">
    <source>
        <dbReference type="SAM" id="MobiDB-lite"/>
    </source>
</evidence>
<accession>A0A7Y9X3T1</accession>
<evidence type="ECO:0000313" key="2">
    <source>
        <dbReference type="EMBL" id="NYH44761.1"/>
    </source>
</evidence>
<keyword evidence="3" id="KW-1185">Reference proteome</keyword>
<organism evidence="2 3">
    <name type="scientific">Micromonospora jinlongensis</name>
    <dbReference type="NCBI Taxonomy" id="1287877"/>
    <lineage>
        <taxon>Bacteria</taxon>
        <taxon>Bacillati</taxon>
        <taxon>Actinomycetota</taxon>
        <taxon>Actinomycetes</taxon>
        <taxon>Micromonosporales</taxon>
        <taxon>Micromonosporaceae</taxon>
        <taxon>Micromonospora</taxon>
    </lineage>
</organism>
<sequence length="351" mass="38080">MDASPWIPVAISGLALLVSGGALAVNFASLRSSGPRVILGEHSLTRHDTEYWLELHIANAGRSDVDIEGAWAQWLGSCTTDLPVRLAANSSMKLLFRGSLPPDQYSRGSFSAIVGLGNGQTAIKRIKLSETQLSSLTVFPASNDRPNTSAGIPAMRLAQSDGIESPTSYATLPTTENRLQLLLLHTGESGHHQAVELQSQISPLLRTYDISMDLGTDVLGVDPLQVARRKILRSDVILVLVDESWPGCLSKSQGIAGRDHAKEEAFLVALRLSLAPELHTIPVLVAGARHLRANELDDDLQGLALRNPVDLSGDDHTSNLQRLLEHLSQHAEKPQPTVERPNNFRMSIDYV</sequence>
<comment type="caution">
    <text evidence="2">The sequence shown here is derived from an EMBL/GenBank/DDBJ whole genome shotgun (WGS) entry which is preliminary data.</text>
</comment>
<proteinExistence type="predicted"/>
<protein>
    <submittedName>
        <fullName evidence="2">Uncharacterized protein</fullName>
    </submittedName>
</protein>
<dbReference type="Proteomes" id="UP000523545">
    <property type="component" value="Unassembled WGS sequence"/>
</dbReference>
<dbReference type="AlphaFoldDB" id="A0A7Y9X3T1"/>
<feature type="region of interest" description="Disordered" evidence="1">
    <location>
        <begin position="329"/>
        <end position="351"/>
    </location>
</feature>
<name>A0A7Y9X3T1_9ACTN</name>
<gene>
    <name evidence="2" type="ORF">HNR22_004488</name>
</gene>